<feature type="non-terminal residue" evidence="2">
    <location>
        <position position="76"/>
    </location>
</feature>
<dbReference type="AlphaFoldDB" id="A0A9P6PMZ9"/>
<dbReference type="EMBL" id="JAAAJA010000694">
    <property type="protein sequence ID" value="KAG0250359.1"/>
    <property type="molecule type" value="Genomic_DNA"/>
</dbReference>
<accession>A0A9P6PMZ9</accession>
<name>A0A9P6PMZ9_9FUNG</name>
<evidence type="ECO:0000313" key="3">
    <source>
        <dbReference type="Proteomes" id="UP000726737"/>
    </source>
</evidence>
<comment type="caution">
    <text evidence="2">The sequence shown here is derived from an EMBL/GenBank/DDBJ whole genome shotgun (WGS) entry which is preliminary data.</text>
</comment>
<protein>
    <submittedName>
        <fullName evidence="2">Uncharacterized protein</fullName>
    </submittedName>
</protein>
<evidence type="ECO:0000256" key="1">
    <source>
        <dbReference type="SAM" id="MobiDB-lite"/>
    </source>
</evidence>
<dbReference type="Proteomes" id="UP000726737">
    <property type="component" value="Unassembled WGS sequence"/>
</dbReference>
<keyword evidence="3" id="KW-1185">Reference proteome</keyword>
<sequence length="76" mass="8719">MAAVLVEPRTPQPPQNQSPLASVHLRSLAQHPFRLRPPQSPQRCRPQPRTMLFRARWPRVQPCSVCCLSPLQHTFS</sequence>
<evidence type="ECO:0000313" key="2">
    <source>
        <dbReference type="EMBL" id="KAG0250359.1"/>
    </source>
</evidence>
<organism evidence="2 3">
    <name type="scientific">Mortierella polycephala</name>
    <dbReference type="NCBI Taxonomy" id="41804"/>
    <lineage>
        <taxon>Eukaryota</taxon>
        <taxon>Fungi</taxon>
        <taxon>Fungi incertae sedis</taxon>
        <taxon>Mucoromycota</taxon>
        <taxon>Mortierellomycotina</taxon>
        <taxon>Mortierellomycetes</taxon>
        <taxon>Mortierellales</taxon>
        <taxon>Mortierellaceae</taxon>
        <taxon>Mortierella</taxon>
    </lineage>
</organism>
<reference evidence="2" key="1">
    <citation type="journal article" date="2020" name="Fungal Divers.">
        <title>Resolving the Mortierellaceae phylogeny through synthesis of multi-gene phylogenetics and phylogenomics.</title>
        <authorList>
            <person name="Vandepol N."/>
            <person name="Liber J."/>
            <person name="Desiro A."/>
            <person name="Na H."/>
            <person name="Kennedy M."/>
            <person name="Barry K."/>
            <person name="Grigoriev I.V."/>
            <person name="Miller A.N."/>
            <person name="O'Donnell K."/>
            <person name="Stajich J.E."/>
            <person name="Bonito G."/>
        </authorList>
    </citation>
    <scope>NUCLEOTIDE SEQUENCE</scope>
    <source>
        <strain evidence="2">KOD948</strain>
    </source>
</reference>
<proteinExistence type="predicted"/>
<feature type="region of interest" description="Disordered" evidence="1">
    <location>
        <begin position="1"/>
        <end position="20"/>
    </location>
</feature>
<gene>
    <name evidence="2" type="ORF">BG011_008405</name>
</gene>